<reference evidence="2 3" key="1">
    <citation type="submission" date="2019-03" db="EMBL/GenBank/DDBJ databases">
        <title>Genomics of glacier-inhabiting Cryobacterium strains.</title>
        <authorList>
            <person name="Liu Q."/>
            <person name="Xin Y.-H."/>
        </authorList>
    </citation>
    <scope>NUCLEOTIDE SEQUENCE [LARGE SCALE GENOMIC DNA]</scope>
    <source>
        <strain evidence="2 3">Sr47</strain>
    </source>
</reference>
<dbReference type="AlphaFoldDB" id="A0A4R8UJS0"/>
<protein>
    <submittedName>
        <fullName evidence="2">Uncharacterized protein</fullName>
    </submittedName>
</protein>
<evidence type="ECO:0000256" key="1">
    <source>
        <dbReference type="SAM" id="Phobius"/>
    </source>
</evidence>
<dbReference type="OrthoDB" id="9957578at2"/>
<evidence type="ECO:0000313" key="2">
    <source>
        <dbReference type="EMBL" id="TFB55967.1"/>
    </source>
</evidence>
<organism evidence="2 3">
    <name type="scientific">Cryobacterium tagatosivorans</name>
    <dbReference type="NCBI Taxonomy" id="1259199"/>
    <lineage>
        <taxon>Bacteria</taxon>
        <taxon>Bacillati</taxon>
        <taxon>Actinomycetota</taxon>
        <taxon>Actinomycetes</taxon>
        <taxon>Micrococcales</taxon>
        <taxon>Microbacteriaceae</taxon>
        <taxon>Cryobacterium</taxon>
    </lineage>
</organism>
<dbReference type="Proteomes" id="UP000297866">
    <property type="component" value="Unassembled WGS sequence"/>
</dbReference>
<name>A0A4R8UJS0_9MICO</name>
<dbReference type="RefSeq" id="WP_134487483.1">
    <property type="nucleotide sequence ID" value="NZ_SOEZ01000010.1"/>
</dbReference>
<evidence type="ECO:0000313" key="3">
    <source>
        <dbReference type="Proteomes" id="UP000297866"/>
    </source>
</evidence>
<dbReference type="EMBL" id="SOEZ01000010">
    <property type="protein sequence ID" value="TFB55967.1"/>
    <property type="molecule type" value="Genomic_DNA"/>
</dbReference>
<proteinExistence type="predicted"/>
<feature type="transmembrane region" description="Helical" evidence="1">
    <location>
        <begin position="116"/>
        <end position="138"/>
    </location>
</feature>
<sequence length="141" mass="14701">MIEQETDRGTTRISARAFTRVAASVAAGCLDLAPDQVGVTLARPEGRIELIVSAPIPAAVMIDRVQEQIRQEAAALTGSAIARVSVRRSGAPVAAALAGNILTQVRSHYRRDPVRLVGLVAVGLTSLGVVAGVLARAISRK</sequence>
<keyword evidence="1" id="KW-0472">Membrane</keyword>
<comment type="caution">
    <text evidence="2">The sequence shown here is derived from an EMBL/GenBank/DDBJ whole genome shotgun (WGS) entry which is preliminary data.</text>
</comment>
<keyword evidence="1" id="KW-0812">Transmembrane</keyword>
<keyword evidence="1" id="KW-1133">Transmembrane helix</keyword>
<accession>A0A4R8UJS0</accession>
<gene>
    <name evidence="2" type="ORF">E3O23_01895</name>
</gene>
<keyword evidence="3" id="KW-1185">Reference proteome</keyword>